<evidence type="ECO:0000313" key="3">
    <source>
        <dbReference type="Proteomes" id="UP000178912"/>
    </source>
</evidence>
<dbReference type="AlphaFoldDB" id="A0A1E1LKH5"/>
<protein>
    <submittedName>
        <fullName evidence="2">Uncharacterized protein</fullName>
    </submittedName>
</protein>
<evidence type="ECO:0000256" key="1">
    <source>
        <dbReference type="SAM" id="MobiDB-lite"/>
    </source>
</evidence>
<evidence type="ECO:0000313" key="2">
    <source>
        <dbReference type="EMBL" id="CZT11022.1"/>
    </source>
</evidence>
<sequence>MSTLKTRSEQELSRSTSTSILPPNVQIFSPLDPQAAEALLNSCVFTRLSISAQTDPIKLSEALGSIGPFEQFCLRHRNNLLIFGGGKAQDDLKNDFTDAHHEQFRLIALAMKHFDIGLDVARCVFDASDIIEAGFQLDKLGNGAVMVIDLMEVEDDEDSDDDVSDDENDEILAKKSPLSDEGNGTELEL</sequence>
<accession>A0A1E1LKH5</accession>
<keyword evidence="3" id="KW-1185">Reference proteome</keyword>
<name>A0A1E1LKH5_9HELO</name>
<dbReference type="Proteomes" id="UP000178912">
    <property type="component" value="Unassembled WGS sequence"/>
</dbReference>
<feature type="compositionally biased region" description="Acidic residues" evidence="1">
    <location>
        <begin position="154"/>
        <end position="170"/>
    </location>
</feature>
<dbReference type="EMBL" id="FJUX01000135">
    <property type="protein sequence ID" value="CZT11022.1"/>
    <property type="molecule type" value="Genomic_DNA"/>
</dbReference>
<dbReference type="OrthoDB" id="5280080at2759"/>
<feature type="region of interest" description="Disordered" evidence="1">
    <location>
        <begin position="154"/>
        <end position="189"/>
    </location>
</feature>
<gene>
    <name evidence="2" type="ORF">RAG0_15319</name>
</gene>
<proteinExistence type="predicted"/>
<reference evidence="3" key="1">
    <citation type="submission" date="2016-03" db="EMBL/GenBank/DDBJ databases">
        <authorList>
            <person name="Guldener U."/>
        </authorList>
    </citation>
    <scope>NUCLEOTIDE SEQUENCE [LARGE SCALE GENOMIC DNA]</scope>
    <source>
        <strain evidence="3">04CH-RAC-A.6.1</strain>
    </source>
</reference>
<organism evidence="2 3">
    <name type="scientific">Rhynchosporium agropyri</name>
    <dbReference type="NCBI Taxonomy" id="914238"/>
    <lineage>
        <taxon>Eukaryota</taxon>
        <taxon>Fungi</taxon>
        <taxon>Dikarya</taxon>
        <taxon>Ascomycota</taxon>
        <taxon>Pezizomycotina</taxon>
        <taxon>Leotiomycetes</taxon>
        <taxon>Helotiales</taxon>
        <taxon>Ploettnerulaceae</taxon>
        <taxon>Rhynchosporium</taxon>
    </lineage>
</organism>